<keyword evidence="2" id="KW-0403">Intermediate filament</keyword>
<keyword evidence="1" id="KW-0416">Keratin</keyword>
<evidence type="ECO:0000256" key="1">
    <source>
        <dbReference type="ARBA" id="ARBA00022744"/>
    </source>
</evidence>
<sequence length="277" mass="31679">GRSFGYRSGEVRAPSSPCITTVSVNESLLAPLNLEIDPNAQSVKHEEKEQIKCLNNRFAAFIDKQVRFLEQQNKLLEVKWRFYQKPLWPDAKCVEANSGRLTLELNHVQEVLGSYKKRYEEEVALRATTENEFVGLKKDVDCAYLHKSDLETNAEAPVQEIDFLRRLYEELQILHAHISDTSGIVKMDNSRELNMDNILAKIKAQYDDIASGSQTEAESWYRSKCEEIKATVVWHGETLRRTKEEINELNRVIQRLTAEVENAKCQELEAGGGHEPG</sequence>
<dbReference type="GO" id="GO:0045095">
    <property type="term" value="C:keratin filament"/>
    <property type="evidence" value="ECO:0007669"/>
    <property type="project" value="InterPro"/>
</dbReference>
<reference evidence="7" key="2">
    <citation type="submission" date="2025-08" db="UniProtKB">
        <authorList>
            <consortium name="Ensembl"/>
        </authorList>
    </citation>
    <scope>IDENTIFICATION</scope>
</reference>
<dbReference type="FunFam" id="1.20.5.1160:FF:000001">
    <property type="entry name" value="Keratin type II"/>
    <property type="match status" value="1"/>
</dbReference>
<protein>
    <recommendedName>
        <fullName evidence="6">IF rod domain-containing protein</fullName>
    </recommendedName>
</protein>
<dbReference type="SMART" id="SM01391">
    <property type="entry name" value="Filament"/>
    <property type="match status" value="1"/>
</dbReference>
<dbReference type="AlphaFoldDB" id="A0A9L0K5N1"/>
<dbReference type="InterPro" id="IPR003054">
    <property type="entry name" value="Keratin_II"/>
</dbReference>
<dbReference type="FunFam" id="1.20.5.500:FF:000001">
    <property type="entry name" value="Type II keratin 23"/>
    <property type="match status" value="1"/>
</dbReference>
<reference evidence="7 8" key="1">
    <citation type="journal article" date="2020" name="Nat. Commun.">
        <title>Donkey genomes provide new insights into domestication and selection for coat color.</title>
        <authorList>
            <person name="Wang"/>
            <person name="C."/>
            <person name="Li"/>
            <person name="H."/>
            <person name="Guo"/>
            <person name="Y."/>
            <person name="Huang"/>
            <person name="J."/>
            <person name="Sun"/>
            <person name="Y."/>
            <person name="Min"/>
            <person name="J."/>
            <person name="Wang"/>
            <person name="J."/>
            <person name="Fang"/>
            <person name="X."/>
            <person name="Zhao"/>
            <person name="Z."/>
            <person name="Wang"/>
            <person name="S."/>
            <person name="Zhang"/>
            <person name="Y."/>
            <person name="Liu"/>
            <person name="Q."/>
            <person name="Jiang"/>
            <person name="Q."/>
            <person name="Wang"/>
            <person name="X."/>
            <person name="Guo"/>
            <person name="Y."/>
            <person name="Yang"/>
            <person name="C."/>
            <person name="Wang"/>
            <person name="Y."/>
            <person name="Tian"/>
            <person name="F."/>
            <person name="Zhuang"/>
            <person name="G."/>
            <person name="Fan"/>
            <person name="Y."/>
            <person name="Gao"/>
            <person name="Q."/>
            <person name="Li"/>
            <person name="Y."/>
            <person name="Ju"/>
            <person name="Z."/>
            <person name="Li"/>
            <person name="J."/>
            <person name="Li"/>
            <person name="R."/>
            <person name="Hou"/>
            <person name="M."/>
            <person name="Yang"/>
            <person name="G."/>
            <person name="Liu"/>
            <person name="G."/>
            <person name="Liu"/>
            <person name="W."/>
            <person name="Guo"/>
            <person name="J."/>
            <person name="Pan"/>
            <person name="S."/>
            <person name="Fan"/>
            <person name="G."/>
            <person name="Zhang"/>
            <person name="W."/>
            <person name="Zhang"/>
            <person name="R."/>
            <person name="Yu"/>
            <person name="J."/>
            <person name="Zhang"/>
            <person name="X."/>
            <person name="Yin"/>
            <person name="Q."/>
            <person name="Ji"/>
            <person name="C."/>
            <person name="Jin"/>
            <person name="Y."/>
            <person name="Yue"/>
            <person name="G."/>
            <person name="Liu"/>
            <person name="M."/>
            <person name="Xu"/>
            <person name="J."/>
            <person name="Liu"/>
            <person name="S."/>
            <person name="Jordana"/>
            <person name="J."/>
            <person name="Noce"/>
            <person name="A."/>
            <person name="Amills"/>
            <person name="M."/>
            <person name="Wu"/>
            <person name="D.D."/>
            <person name="Li"/>
            <person name="S."/>
            <person name="Zhou"/>
            <person name="X. and Zhong"/>
            <person name="J."/>
        </authorList>
    </citation>
    <scope>NUCLEOTIDE SEQUENCE [LARGE SCALE GENOMIC DNA]</scope>
</reference>
<dbReference type="PRINTS" id="PR01276">
    <property type="entry name" value="TYPE2KERATIN"/>
</dbReference>
<evidence type="ECO:0000259" key="6">
    <source>
        <dbReference type="PROSITE" id="PS51842"/>
    </source>
</evidence>
<evidence type="ECO:0000313" key="7">
    <source>
        <dbReference type="Ensembl" id="ENSEASP00005060654.1"/>
    </source>
</evidence>
<dbReference type="InterPro" id="IPR032444">
    <property type="entry name" value="Keratin_2_head"/>
</dbReference>
<dbReference type="Gene3D" id="1.20.5.1160">
    <property type="entry name" value="Vasodilator-stimulated phosphoprotein"/>
    <property type="match status" value="1"/>
</dbReference>
<evidence type="ECO:0000256" key="2">
    <source>
        <dbReference type="ARBA" id="ARBA00022754"/>
    </source>
</evidence>
<name>A0A9L0K5N1_EQUAS</name>
<reference evidence="7" key="3">
    <citation type="submission" date="2025-09" db="UniProtKB">
        <authorList>
            <consortium name="Ensembl"/>
        </authorList>
    </citation>
    <scope>IDENTIFICATION</scope>
</reference>
<accession>A0A9L0K5N1</accession>
<dbReference type="SUPFAM" id="SSF64593">
    <property type="entry name" value="Intermediate filament protein, coiled coil region"/>
    <property type="match status" value="1"/>
</dbReference>
<comment type="similarity">
    <text evidence="4">Belongs to the intermediate filament family.</text>
</comment>
<feature type="domain" description="IF rod" evidence="6">
    <location>
        <begin position="47"/>
        <end position="277"/>
    </location>
</feature>
<dbReference type="PANTHER" id="PTHR45616:SF52">
    <property type="entry name" value="KERATIN, TYPE II CUTICULAR HB3"/>
    <property type="match status" value="1"/>
</dbReference>
<proteinExistence type="inferred from homology"/>
<evidence type="ECO:0000313" key="8">
    <source>
        <dbReference type="Proteomes" id="UP000694387"/>
    </source>
</evidence>
<dbReference type="Gene3D" id="1.20.5.500">
    <property type="entry name" value="Single helix bin"/>
    <property type="match status" value="1"/>
</dbReference>
<dbReference type="Pfam" id="PF16208">
    <property type="entry name" value="Keratin_2_head"/>
    <property type="match status" value="1"/>
</dbReference>
<dbReference type="GO" id="GO:0030280">
    <property type="term" value="F:structural constituent of skin epidermis"/>
    <property type="evidence" value="ECO:0007669"/>
    <property type="project" value="TreeGrafter"/>
</dbReference>
<dbReference type="GO" id="GO:0045109">
    <property type="term" value="P:intermediate filament organization"/>
    <property type="evidence" value="ECO:0007669"/>
    <property type="project" value="TreeGrafter"/>
</dbReference>
<evidence type="ECO:0000256" key="3">
    <source>
        <dbReference type="ARBA" id="ARBA00023054"/>
    </source>
</evidence>
<dbReference type="Ensembl" id="ENSEAST00005043157.1">
    <property type="protein sequence ID" value="ENSEASP00005060654.1"/>
    <property type="gene ID" value="ENSEASG00005028172.1"/>
</dbReference>
<keyword evidence="3 5" id="KW-0175">Coiled coil</keyword>
<organism evidence="7 8">
    <name type="scientific">Equus asinus</name>
    <name type="common">Donkey</name>
    <name type="synonym">Equus africanus asinus</name>
    <dbReference type="NCBI Taxonomy" id="9793"/>
    <lineage>
        <taxon>Eukaryota</taxon>
        <taxon>Metazoa</taxon>
        <taxon>Chordata</taxon>
        <taxon>Craniata</taxon>
        <taxon>Vertebrata</taxon>
        <taxon>Euteleostomi</taxon>
        <taxon>Mammalia</taxon>
        <taxon>Eutheria</taxon>
        <taxon>Laurasiatheria</taxon>
        <taxon>Perissodactyla</taxon>
        <taxon>Equidae</taxon>
        <taxon>Equus</taxon>
    </lineage>
</organism>
<dbReference type="GeneTree" id="ENSGT00940000154026"/>
<feature type="coiled-coil region" evidence="5">
    <location>
        <begin position="239"/>
        <end position="266"/>
    </location>
</feature>
<dbReference type="GO" id="GO:0031424">
    <property type="term" value="P:keratinization"/>
    <property type="evidence" value="ECO:0007669"/>
    <property type="project" value="TreeGrafter"/>
</dbReference>
<evidence type="ECO:0000256" key="5">
    <source>
        <dbReference type="SAM" id="Coils"/>
    </source>
</evidence>
<dbReference type="InterPro" id="IPR039008">
    <property type="entry name" value="IF_rod_dom"/>
</dbReference>
<dbReference type="Proteomes" id="UP000694387">
    <property type="component" value="Chromosome 22"/>
</dbReference>
<dbReference type="PROSITE" id="PS51842">
    <property type="entry name" value="IF_ROD_2"/>
    <property type="match status" value="1"/>
</dbReference>
<dbReference type="PANTHER" id="PTHR45616">
    <property type="entry name" value="GATA-TYPE DOMAIN-CONTAINING PROTEIN"/>
    <property type="match status" value="1"/>
</dbReference>
<dbReference type="GO" id="GO:0005615">
    <property type="term" value="C:extracellular space"/>
    <property type="evidence" value="ECO:0007669"/>
    <property type="project" value="TreeGrafter"/>
</dbReference>
<dbReference type="Pfam" id="PF00038">
    <property type="entry name" value="Filament"/>
    <property type="match status" value="2"/>
</dbReference>
<keyword evidence="8" id="KW-1185">Reference proteome</keyword>
<evidence type="ECO:0000256" key="4">
    <source>
        <dbReference type="ARBA" id="ARBA00061646"/>
    </source>
</evidence>